<comment type="similarity">
    <text evidence="4">Belongs to the sulfotransferase 1 family. NDST subfamily.</text>
</comment>
<dbReference type="FunFam" id="3.40.50.300:FF:000176">
    <property type="entry name" value="bifunctional heparan sulfate N-deacetylase/N-sulfotransferase 1"/>
    <property type="match status" value="1"/>
</dbReference>
<evidence type="ECO:0000256" key="1">
    <source>
        <dbReference type="ARBA" id="ARBA00004323"/>
    </source>
</evidence>
<dbReference type="Proteomes" id="UP000326458">
    <property type="component" value="Unassembled WGS sequence"/>
</dbReference>
<keyword evidence="9" id="KW-1133">Transmembrane helix</keyword>
<dbReference type="Gene3D" id="3.40.50.300">
    <property type="entry name" value="P-loop containing nucleotide triphosphate hydrolases"/>
    <property type="match status" value="1"/>
</dbReference>
<dbReference type="InterPro" id="IPR037359">
    <property type="entry name" value="NST/OST"/>
</dbReference>
<evidence type="ECO:0000256" key="14">
    <source>
        <dbReference type="ARBA" id="ARBA00023268"/>
    </source>
</evidence>
<dbReference type="SUPFAM" id="SSF52540">
    <property type="entry name" value="P-loop containing nucleoside triphosphate hydrolases"/>
    <property type="match status" value="1"/>
</dbReference>
<keyword evidence="8" id="KW-0735">Signal-anchor</keyword>
<evidence type="ECO:0000313" key="20">
    <source>
        <dbReference type="Proteomes" id="UP000326458"/>
    </source>
</evidence>
<comment type="pathway">
    <text evidence="3">Glycan metabolism; heparan sulfate biosynthesis.</text>
</comment>
<sequence>MILSICLGNEHFVVFEIAPKYCISDSFVDYEGYSISSKGFLSTVVPMQYCSLQHQILLPSPITSTTRLCFGFGSASSFFLELMQKWFVIPFSSGPHFVRPLHHNPSKAMALHSSTLAWKILWTEEPGRLQSMGVLAWRIPGMAEPGGLPSVGLHRISIFMTHLSNYGNDRLGLYTFVNLANFVQSWTNLKLQTLPPVQLAHKYFDLFPEQKDPLWQVTLNILSWGTTALYLFLLMHPSIISNLPSPKTFEEVQFFNGNNYHKGIDWYMDFFPTPSNITSDFLFEKSANYFHSEEAPKRAASLVPKAKIITILIDPSDRAYSWYQHQRSHEDPAALRFNFYEVITTGHWAPSDLKTLQRRCLIPGWYAVHIERWLTYFATSQLLIIDGQQLRSDPATVMDEVQKFLGVTPHYNYSEALTFDPQKGFWCQLLEGGKTKCLGKSKGRKYPPMDPESRTFLSNYYRDHNVELSKLLHRLGQPLPSWLRQELQKVR</sequence>
<dbReference type="GO" id="GO:0015016">
    <property type="term" value="F:heparan sulfate N-sulfotransferase activity"/>
    <property type="evidence" value="ECO:0007669"/>
    <property type="project" value="TreeGrafter"/>
</dbReference>
<keyword evidence="10" id="KW-0333">Golgi apparatus</keyword>
<evidence type="ECO:0000256" key="6">
    <source>
        <dbReference type="ARBA" id="ARBA00022692"/>
    </source>
</evidence>
<feature type="domain" description="Sulfotransferase" evidence="18">
    <location>
        <begin position="225"/>
        <end position="463"/>
    </location>
</feature>
<evidence type="ECO:0000313" key="19">
    <source>
        <dbReference type="EMBL" id="KAB0345621.1"/>
    </source>
</evidence>
<keyword evidence="11" id="KW-0472">Membrane</keyword>
<dbReference type="PANTHER" id="PTHR10605">
    <property type="entry name" value="HEPARAN SULFATE SULFOTRANSFERASE"/>
    <property type="match status" value="1"/>
</dbReference>
<evidence type="ECO:0000256" key="15">
    <source>
        <dbReference type="PIRSR" id="PIRSR637359-2"/>
    </source>
</evidence>
<protein>
    <recommendedName>
        <fullName evidence="17">Sulfotransferase</fullName>
        <ecNumber evidence="17">2.8.2.-</ecNumber>
    </recommendedName>
</protein>
<dbReference type="EMBL" id="VCEA01000003">
    <property type="protein sequence ID" value="KAB0345621.1"/>
    <property type="molecule type" value="Genomic_DNA"/>
</dbReference>
<evidence type="ECO:0000256" key="11">
    <source>
        <dbReference type="ARBA" id="ARBA00023136"/>
    </source>
</evidence>
<keyword evidence="14" id="KW-0511">Multifunctional enzyme</keyword>
<evidence type="ECO:0000256" key="3">
    <source>
        <dbReference type="ARBA" id="ARBA00005093"/>
    </source>
</evidence>
<feature type="binding site" evidence="15">
    <location>
        <begin position="442"/>
        <end position="446"/>
    </location>
    <ligand>
        <name>3'-phosphoadenylyl sulfate</name>
        <dbReference type="ChEBI" id="CHEBI:58339"/>
    </ligand>
</feature>
<name>A0A5N3VB94_MUNMU</name>
<evidence type="ECO:0000256" key="17">
    <source>
        <dbReference type="RuleBase" id="RU361155"/>
    </source>
</evidence>
<evidence type="ECO:0000256" key="10">
    <source>
        <dbReference type="ARBA" id="ARBA00023034"/>
    </source>
</evidence>
<evidence type="ECO:0000256" key="13">
    <source>
        <dbReference type="ARBA" id="ARBA00023180"/>
    </source>
</evidence>
<dbReference type="AlphaFoldDB" id="A0A5N3VB94"/>
<evidence type="ECO:0000256" key="8">
    <source>
        <dbReference type="ARBA" id="ARBA00022968"/>
    </source>
</evidence>
<evidence type="ECO:0000259" key="18">
    <source>
        <dbReference type="Pfam" id="PF00685"/>
    </source>
</evidence>
<keyword evidence="13" id="KW-0325">Glycoprotein</keyword>
<comment type="pathway">
    <text evidence="2">Glycan metabolism; heparin biosynthesis.</text>
</comment>
<feature type="binding site" evidence="15">
    <location>
        <position position="321"/>
    </location>
    <ligand>
        <name>3'-phosphoadenylyl sulfate</name>
        <dbReference type="ChEBI" id="CHEBI:58339"/>
    </ligand>
</feature>
<keyword evidence="20" id="KW-1185">Reference proteome</keyword>
<dbReference type="Pfam" id="PF00685">
    <property type="entry name" value="Sulfotransfer_1"/>
    <property type="match status" value="1"/>
</dbReference>
<dbReference type="GO" id="GO:0019213">
    <property type="term" value="F:deacetylase activity"/>
    <property type="evidence" value="ECO:0007669"/>
    <property type="project" value="UniProtKB-ARBA"/>
</dbReference>
<comment type="caution">
    <text evidence="19">The sequence shown here is derived from an EMBL/GenBank/DDBJ whole genome shotgun (WGS) entry which is preliminary data.</text>
</comment>
<keyword evidence="7" id="KW-0378">Hydrolase</keyword>
<gene>
    <name evidence="19" type="ORF">FD754_022547</name>
</gene>
<evidence type="ECO:0000256" key="7">
    <source>
        <dbReference type="ARBA" id="ARBA00022801"/>
    </source>
</evidence>
<dbReference type="InterPro" id="IPR000863">
    <property type="entry name" value="Sulfotransferase_dom"/>
</dbReference>
<proteinExistence type="inferred from homology"/>
<dbReference type="InterPro" id="IPR027417">
    <property type="entry name" value="P-loop_NTPase"/>
</dbReference>
<evidence type="ECO:0000256" key="12">
    <source>
        <dbReference type="ARBA" id="ARBA00023157"/>
    </source>
</evidence>
<feature type="disulfide bond" evidence="16">
    <location>
        <begin position="427"/>
        <end position="437"/>
    </location>
</feature>
<organism evidence="19 20">
    <name type="scientific">Muntiacus muntjak</name>
    <name type="common">Barking deer</name>
    <name type="synonym">Indian muntjac</name>
    <dbReference type="NCBI Taxonomy" id="9888"/>
    <lineage>
        <taxon>Eukaryota</taxon>
        <taxon>Metazoa</taxon>
        <taxon>Chordata</taxon>
        <taxon>Craniata</taxon>
        <taxon>Vertebrata</taxon>
        <taxon>Euteleostomi</taxon>
        <taxon>Mammalia</taxon>
        <taxon>Eutheria</taxon>
        <taxon>Laurasiatheria</taxon>
        <taxon>Artiodactyla</taxon>
        <taxon>Ruminantia</taxon>
        <taxon>Pecora</taxon>
        <taxon>Cervidae</taxon>
        <taxon>Muntiacinae</taxon>
        <taxon>Muntiacus</taxon>
    </lineage>
</organism>
<keyword evidence="5 17" id="KW-0808">Transferase</keyword>
<dbReference type="PANTHER" id="PTHR10605:SF45">
    <property type="entry name" value="BIFUNCTIONAL HEPARAN SULFATE N-DEACETYLASE_N-SULFOTRANSFERASE 4"/>
    <property type="match status" value="1"/>
</dbReference>
<dbReference type="EC" id="2.8.2.-" evidence="17"/>
<evidence type="ECO:0000256" key="5">
    <source>
        <dbReference type="ARBA" id="ARBA00022679"/>
    </source>
</evidence>
<accession>A0A5N3VB94</accession>
<comment type="subcellular location">
    <subcellularLocation>
        <location evidence="1">Golgi apparatus membrane</location>
        <topology evidence="1">Single-pass type II membrane protein</topology>
    </subcellularLocation>
</comment>
<dbReference type="GO" id="GO:0016787">
    <property type="term" value="F:hydrolase activity"/>
    <property type="evidence" value="ECO:0007669"/>
    <property type="project" value="UniProtKB-KW"/>
</dbReference>
<keyword evidence="6" id="KW-0812">Transmembrane</keyword>
<evidence type="ECO:0000256" key="2">
    <source>
        <dbReference type="ARBA" id="ARBA00004841"/>
    </source>
</evidence>
<keyword evidence="12 16" id="KW-1015">Disulfide bond</keyword>
<dbReference type="GO" id="GO:0000139">
    <property type="term" value="C:Golgi membrane"/>
    <property type="evidence" value="ECO:0007669"/>
    <property type="project" value="UniProtKB-SubCell"/>
</dbReference>
<evidence type="ECO:0000256" key="4">
    <source>
        <dbReference type="ARBA" id="ARBA00010420"/>
    </source>
</evidence>
<feature type="binding site" evidence="15">
    <location>
        <position position="426"/>
    </location>
    <ligand>
        <name>3'-phosphoadenylyl sulfate</name>
        <dbReference type="ChEBI" id="CHEBI:58339"/>
    </ligand>
</feature>
<reference evidence="19 20" key="1">
    <citation type="submission" date="2019-06" db="EMBL/GenBank/DDBJ databases">
        <title>Discovery of a novel chromosome fission-fusion reversal in muntjac.</title>
        <authorList>
            <person name="Mudd A.B."/>
            <person name="Bredeson J.V."/>
            <person name="Baum R."/>
            <person name="Hockemeyer D."/>
            <person name="Rokhsar D.S."/>
        </authorList>
    </citation>
    <scope>NUCLEOTIDE SEQUENCE [LARGE SCALE GENOMIC DNA]</scope>
    <source>
        <strain evidence="19">UTSW_UCB_Mm</strain>
        <tissue evidence="19">Fibroblast cell line</tissue>
    </source>
</reference>
<evidence type="ECO:0000256" key="16">
    <source>
        <dbReference type="PIRSR" id="PIRSR637359-3"/>
    </source>
</evidence>
<evidence type="ECO:0000256" key="9">
    <source>
        <dbReference type="ARBA" id="ARBA00022989"/>
    </source>
</evidence>